<accession>A0A6A5KBN2</accession>
<keyword evidence="2" id="KW-1185">Reference proteome</keyword>
<sequence length="283" mass="32072">MAHTPPNPHPIPALSSFMQHPSARLMDLPIELRVMIYDLVMTDIDIHLAVEPTVEVPLSGPDWKVVSASFGPQPPSAATGTYGLLPSPMSIFRTCKLAQQDRTRYETVRKLQFALPRKNFARINDLYWVTSIFPTKTLTRIGLNLSTYEYIYLFGVVSIPYYQGPIATGVRTLRGLPALGQLDIKFRSPLWSRWRCIPGNVWPYNNPVLIVCHHATTVMVLAYALPAICRIPKVTVEGAVKEHTQRNFYSALEKRKTDKTYPDHDLRAEMTNGFVVSHTQRRV</sequence>
<reference evidence="1" key="1">
    <citation type="submission" date="2020-01" db="EMBL/GenBank/DDBJ databases">
        <authorList>
            <consortium name="DOE Joint Genome Institute"/>
            <person name="Haridas S."/>
            <person name="Albert R."/>
            <person name="Binder M."/>
            <person name="Bloem J."/>
            <person name="Labutti K."/>
            <person name="Salamov A."/>
            <person name="Andreopoulos B."/>
            <person name="Baker S.E."/>
            <person name="Barry K."/>
            <person name="Bills G."/>
            <person name="Bluhm B.H."/>
            <person name="Cannon C."/>
            <person name="Castanera R."/>
            <person name="Culley D.E."/>
            <person name="Daum C."/>
            <person name="Ezra D."/>
            <person name="Gonzalez J.B."/>
            <person name="Henrissat B."/>
            <person name="Kuo A."/>
            <person name="Liang C."/>
            <person name="Lipzen A."/>
            <person name="Lutzoni F."/>
            <person name="Magnuson J."/>
            <person name="Mondo S."/>
            <person name="Nolan M."/>
            <person name="Ohm R."/>
            <person name="Pangilinan J."/>
            <person name="Park H.-J."/>
            <person name="Ramirez L."/>
            <person name="Alfaro M."/>
            <person name="Sun H."/>
            <person name="Tritt A."/>
            <person name="Yoshinaga Y."/>
            <person name="Zwiers L.-H."/>
            <person name="Turgeon B.G."/>
            <person name="Goodwin S.B."/>
            <person name="Spatafora J.W."/>
            <person name="Crous P.W."/>
            <person name="Grigoriev I.V."/>
        </authorList>
    </citation>
    <scope>NUCLEOTIDE SEQUENCE</scope>
    <source>
        <strain evidence="1">P77</strain>
    </source>
</reference>
<proteinExistence type="predicted"/>
<evidence type="ECO:0000313" key="1">
    <source>
        <dbReference type="EMBL" id="KAF1831844.1"/>
    </source>
</evidence>
<organism evidence="1 2">
    <name type="scientific">Decorospora gaudefroyi</name>
    <dbReference type="NCBI Taxonomy" id="184978"/>
    <lineage>
        <taxon>Eukaryota</taxon>
        <taxon>Fungi</taxon>
        <taxon>Dikarya</taxon>
        <taxon>Ascomycota</taxon>
        <taxon>Pezizomycotina</taxon>
        <taxon>Dothideomycetes</taxon>
        <taxon>Pleosporomycetidae</taxon>
        <taxon>Pleosporales</taxon>
        <taxon>Pleosporineae</taxon>
        <taxon>Pleosporaceae</taxon>
        <taxon>Decorospora</taxon>
    </lineage>
</organism>
<dbReference type="OrthoDB" id="5335493at2759"/>
<evidence type="ECO:0000313" key="2">
    <source>
        <dbReference type="Proteomes" id="UP000800040"/>
    </source>
</evidence>
<protein>
    <submittedName>
        <fullName evidence="1">Uncharacterized protein</fullName>
    </submittedName>
</protein>
<dbReference type="Proteomes" id="UP000800040">
    <property type="component" value="Unassembled WGS sequence"/>
</dbReference>
<gene>
    <name evidence="1" type="ORF">BDW02DRAFT_36620</name>
</gene>
<dbReference type="AlphaFoldDB" id="A0A6A5KBN2"/>
<dbReference type="EMBL" id="ML975353">
    <property type="protein sequence ID" value="KAF1831844.1"/>
    <property type="molecule type" value="Genomic_DNA"/>
</dbReference>
<name>A0A6A5KBN2_9PLEO</name>